<protein>
    <submittedName>
        <fullName evidence="1">Uncharacterized protein</fullName>
    </submittedName>
</protein>
<proteinExistence type="evidence at transcript level"/>
<sequence>MIMKRSQMGLKVLNSGGVQVKQAQIHSNLHSLITLHQMLKGTTNSPSTRVIVRL</sequence>
<dbReference type="AlphaFoldDB" id="I3T6F7"/>
<name>I3T6F7_LOTJA</name>
<evidence type="ECO:0000313" key="1">
    <source>
        <dbReference type="EMBL" id="AFK48099.1"/>
    </source>
</evidence>
<organism evidence="1">
    <name type="scientific">Lotus japonicus</name>
    <name type="common">Lotus corniculatus var. japonicus</name>
    <dbReference type="NCBI Taxonomy" id="34305"/>
    <lineage>
        <taxon>Eukaryota</taxon>
        <taxon>Viridiplantae</taxon>
        <taxon>Streptophyta</taxon>
        <taxon>Embryophyta</taxon>
        <taxon>Tracheophyta</taxon>
        <taxon>Spermatophyta</taxon>
        <taxon>Magnoliopsida</taxon>
        <taxon>eudicotyledons</taxon>
        <taxon>Gunneridae</taxon>
        <taxon>Pentapetalae</taxon>
        <taxon>rosids</taxon>
        <taxon>fabids</taxon>
        <taxon>Fabales</taxon>
        <taxon>Fabaceae</taxon>
        <taxon>Papilionoideae</taxon>
        <taxon>50 kb inversion clade</taxon>
        <taxon>NPAAA clade</taxon>
        <taxon>Hologalegina</taxon>
        <taxon>robinioid clade</taxon>
        <taxon>Loteae</taxon>
        <taxon>Lotus</taxon>
    </lineage>
</organism>
<reference evidence="1" key="1">
    <citation type="submission" date="2012-05" db="EMBL/GenBank/DDBJ databases">
        <authorList>
            <person name="Krishnakumar V."/>
            <person name="Cheung F."/>
            <person name="Xiao Y."/>
            <person name="Chan A."/>
            <person name="Moskal W.A."/>
            <person name="Town C.D."/>
        </authorList>
    </citation>
    <scope>NUCLEOTIDE SEQUENCE</scope>
</reference>
<dbReference type="EMBL" id="BT148305">
    <property type="protein sequence ID" value="AFK48099.1"/>
    <property type="molecule type" value="mRNA"/>
</dbReference>
<accession>I3T6F7</accession>